<feature type="chain" id="PRO_5027790150" evidence="4">
    <location>
        <begin position="20"/>
        <end position="244"/>
    </location>
</feature>
<feature type="signal peptide" evidence="4">
    <location>
        <begin position="1"/>
        <end position="19"/>
    </location>
</feature>
<dbReference type="InterPro" id="IPR003582">
    <property type="entry name" value="ShKT_dom"/>
</dbReference>
<dbReference type="FunFam" id="3.40.33.10:FF:000005">
    <property type="entry name" value="Cysteine-rich secretory protein 2"/>
    <property type="match status" value="1"/>
</dbReference>
<dbReference type="GO" id="GO:0005576">
    <property type="term" value="C:extracellular region"/>
    <property type="evidence" value="ECO:0007669"/>
    <property type="project" value="InterPro"/>
</dbReference>
<dbReference type="InterPro" id="IPR001283">
    <property type="entry name" value="CRISP-related"/>
</dbReference>
<dbReference type="KEGG" id="mcal:110284167"/>
<dbReference type="InterPro" id="IPR042076">
    <property type="entry name" value="Crisp-like_dom"/>
</dbReference>
<dbReference type="SUPFAM" id="SSF55797">
    <property type="entry name" value="PR-1-like"/>
    <property type="match status" value="1"/>
</dbReference>
<evidence type="ECO:0000256" key="3">
    <source>
        <dbReference type="PROSITE-ProRule" id="PRU01005"/>
    </source>
</evidence>
<dbReference type="Pfam" id="PF08562">
    <property type="entry name" value="Crisp"/>
    <property type="match status" value="1"/>
</dbReference>
<dbReference type="AlphaFoldDB" id="A0A6P5NUK5"/>
<dbReference type="PROSITE" id="PS01009">
    <property type="entry name" value="CRISP_1"/>
    <property type="match status" value="1"/>
</dbReference>
<dbReference type="Gene3D" id="3.40.33.10">
    <property type="entry name" value="CAP"/>
    <property type="match status" value="1"/>
</dbReference>
<dbReference type="InterPro" id="IPR018244">
    <property type="entry name" value="Allrgn_V5/Tpx1_CS"/>
</dbReference>
<dbReference type="Pfam" id="PF00188">
    <property type="entry name" value="CAP"/>
    <property type="match status" value="1"/>
</dbReference>
<organism evidence="6 7">
    <name type="scientific">Mus caroli</name>
    <name type="common">Ryukyu mouse</name>
    <name type="synonym">Ricefield mouse</name>
    <dbReference type="NCBI Taxonomy" id="10089"/>
    <lineage>
        <taxon>Eukaryota</taxon>
        <taxon>Metazoa</taxon>
        <taxon>Chordata</taxon>
        <taxon>Craniata</taxon>
        <taxon>Vertebrata</taxon>
        <taxon>Euteleostomi</taxon>
        <taxon>Mammalia</taxon>
        <taxon>Eutheria</taxon>
        <taxon>Euarchontoglires</taxon>
        <taxon>Glires</taxon>
        <taxon>Rodentia</taxon>
        <taxon>Myomorpha</taxon>
        <taxon>Muroidea</taxon>
        <taxon>Muridae</taxon>
        <taxon>Murinae</taxon>
        <taxon>Mus</taxon>
        <taxon>Mus</taxon>
    </lineage>
</organism>
<dbReference type="PROSITE" id="PS01010">
    <property type="entry name" value="CRISP_2"/>
    <property type="match status" value="1"/>
</dbReference>
<dbReference type="SUPFAM" id="SSF57546">
    <property type="entry name" value="Crisp domain-like"/>
    <property type="match status" value="1"/>
</dbReference>
<protein>
    <submittedName>
        <fullName evidence="7">Cysteine-rich secretory protein 1</fullName>
    </submittedName>
</protein>
<evidence type="ECO:0000256" key="4">
    <source>
        <dbReference type="SAM" id="SignalP"/>
    </source>
</evidence>
<dbReference type="GeneID" id="110284167"/>
<dbReference type="PROSITE" id="PS51670">
    <property type="entry name" value="SHKT"/>
    <property type="match status" value="1"/>
</dbReference>
<evidence type="ECO:0000259" key="5">
    <source>
        <dbReference type="PROSITE" id="PS51670"/>
    </source>
</evidence>
<name>A0A6P5NUK5_MUSCR</name>
<keyword evidence="2 3" id="KW-1015">Disulfide bond</keyword>
<dbReference type="InterPro" id="IPR035940">
    <property type="entry name" value="CAP_sf"/>
</dbReference>
<dbReference type="Proteomes" id="UP000515126">
    <property type="component" value="Chromosome 17"/>
</dbReference>
<comment type="caution">
    <text evidence="3">Lacks conserved residue(s) required for the propagation of feature annotation.</text>
</comment>
<dbReference type="RefSeq" id="XP_021005514.1">
    <property type="nucleotide sequence ID" value="XM_021149855.1"/>
</dbReference>
<dbReference type="PRINTS" id="PR00837">
    <property type="entry name" value="V5TPXLIKE"/>
</dbReference>
<evidence type="ECO:0000256" key="2">
    <source>
        <dbReference type="ARBA" id="ARBA00023157"/>
    </source>
</evidence>
<keyword evidence="6" id="KW-1185">Reference proteome</keyword>
<dbReference type="InterPro" id="IPR013871">
    <property type="entry name" value="Cysteine_rich_secretory"/>
</dbReference>
<gene>
    <name evidence="7" type="primary">LOC110284167</name>
</gene>
<dbReference type="InterPro" id="IPR034117">
    <property type="entry name" value="SCP_CRISP"/>
</dbReference>
<evidence type="ECO:0000256" key="1">
    <source>
        <dbReference type="ARBA" id="ARBA00009923"/>
    </source>
</evidence>
<reference evidence="7" key="1">
    <citation type="submission" date="2025-08" db="UniProtKB">
        <authorList>
            <consortium name="RefSeq"/>
        </authorList>
    </citation>
    <scope>IDENTIFICATION</scope>
</reference>
<dbReference type="InterPro" id="IPR014044">
    <property type="entry name" value="CAP_dom"/>
</dbReference>
<comment type="similarity">
    <text evidence="1">Belongs to the CRISP family.</text>
</comment>
<proteinExistence type="inferred from homology"/>
<dbReference type="CDD" id="cd05383">
    <property type="entry name" value="CAP_CRISP"/>
    <property type="match status" value="1"/>
</dbReference>
<feature type="disulfide bond" evidence="3">
    <location>
        <begin position="224"/>
        <end position="237"/>
    </location>
</feature>
<evidence type="ECO:0000313" key="6">
    <source>
        <dbReference type="Proteomes" id="UP000515126"/>
    </source>
</evidence>
<evidence type="ECO:0000313" key="7">
    <source>
        <dbReference type="RefSeq" id="XP_021005514.1"/>
    </source>
</evidence>
<dbReference type="PANTHER" id="PTHR10334">
    <property type="entry name" value="CYSTEINE-RICH SECRETORY PROTEIN-RELATED"/>
    <property type="match status" value="1"/>
</dbReference>
<feature type="domain" description="ShKT" evidence="5">
    <location>
        <begin position="206"/>
        <end position="239"/>
    </location>
</feature>
<keyword evidence="4" id="KW-0732">Signal</keyword>
<dbReference type="Gene3D" id="1.10.10.740">
    <property type="entry name" value="Crisp domain"/>
    <property type="match status" value="1"/>
</dbReference>
<accession>A0A6P5NUK5</accession>
<feature type="disulfide bond" evidence="3">
    <location>
        <begin position="215"/>
        <end position="233"/>
    </location>
</feature>
<sequence length="244" mass="27581">MALMLVLFFLAAVLPPSLLQNSSQENSLENLSTTKISVQEEIVNKHNQLRRMVSPSGSDLLKMEWNYEAQVNAQKWADMCTFSHSPIERRTTNLRCGENLFMSSYLASWSSAIQEWYNEYKDLTYDVGPKQPDSIVGHYTQVVWNSTFQVACGVAECPENTLRYFYVCQYCPVGNYQGRLYTPYTVGAPCASCPDHCEDGLCTNSCGHEDTYNNCKDLKKMLSCEHALLKEGCKATCLCEGKIH</sequence>
<dbReference type="FunFam" id="1.10.10.740:FF:000001">
    <property type="entry name" value="Cysteine-rich secretory protein 2"/>
    <property type="match status" value="1"/>
</dbReference>
<dbReference type="SMART" id="SM00198">
    <property type="entry name" value="SCP"/>
    <property type="match status" value="1"/>
</dbReference>